<dbReference type="InterPro" id="IPR049883">
    <property type="entry name" value="NOTCH1_EGF-like"/>
</dbReference>
<keyword evidence="19" id="KW-0675">Receptor</keyword>
<feature type="compositionally biased region" description="Acidic residues" evidence="14">
    <location>
        <begin position="947"/>
        <end position="958"/>
    </location>
</feature>
<evidence type="ECO:0000256" key="6">
    <source>
        <dbReference type="ARBA" id="ARBA00022692"/>
    </source>
</evidence>
<dbReference type="InterPro" id="IPR017981">
    <property type="entry name" value="GPCR_2-like_7TM"/>
</dbReference>
<keyword evidence="4" id="KW-0964">Secreted</keyword>
<dbReference type="Gene3D" id="2.60.220.50">
    <property type="match status" value="1"/>
</dbReference>
<sequence>MHDPGSCNGYTNLTDPWRNWAFTSNDFPGFPKSDRLLMNKWWRFTGIGGDRAVTICYSMLGGFYYPVAVKVSYPVNESLTPTSGFARTCSCGSTCGSSSISIDWVICPGGFHVFRPLDNGLSNFNHAGFVTYHSECGPDSCGPLAECTDGGGCICVSGYEIPLRHLPVNGSYGCVDIDECVTSPGICGPDSNCTNGIGIYNCTCLLGFNDTNPARKLGISHSCQDIDECLEINCGGDCKNIPASFECTCYDGYHIVPTAAPLCQDIDECFNSTVCGPSSNCTNVPGTYICQCKPGYISIDPSVAPDEINTCEDVDECFKDITICGPEAICNNTIGAYFCTCNRGYHVDISDMIASSANPCNDRDECGETVDVCGAQTMCTNAPGTFYCSCLDGYYPSTGGQTKERTFLGNIAQQLKDNANVILQEEDVSGASPRSSKAVSSNGHADTGSVILDISEGLVSSLVEPNKNGINKTVQTQVVDLSIQTFSPGSSNGESVLSIKGISMAVNLEALAKDNNGSAAAAVLTLSGMERLLSHRFFKTENQTEINSDIITAFLPKTKYSNFSQPVNFTIQHKKKSEAGLVTCVYWEGKEQTAGKFGAAASEEEASHWSVEGCWVAYSNENYTICSCSHLSTFALILQIGDPPPENPFLEWLNRVCVTIGLFFFALAIVTFLLCSWNAKINNTARLHLCISLAFSQLLLLWNDRYVDNKLACKVMAGLLHFLVMASFMWMLLEALQLFLLVRRLSKVQVIQRDGLPTPVLYLVGYGAPFVIVGVSAVVYSDGYGATDAEMCWLSTERSFNWALTGPVVALLGPLPLKGSLHGPGLDPLKCDSMNWVLFCATLWSLRPTLANMKSDVSQSKDTRLIVFKILAQFVILGCTWVLGLYQSNLFFQVLFILLNSQQGTFLFIVHCLLNKEVREEYIKWLMCSFRKSGKAGSTRDLPSGSDDMDATEDQENK</sequence>
<evidence type="ECO:0000259" key="17">
    <source>
        <dbReference type="PROSITE" id="PS50221"/>
    </source>
</evidence>
<evidence type="ECO:0000256" key="7">
    <source>
        <dbReference type="ARBA" id="ARBA00022729"/>
    </source>
</evidence>
<dbReference type="EMBL" id="JAOPHQ010002282">
    <property type="protein sequence ID" value="KAK0147752.1"/>
    <property type="molecule type" value="Genomic_DNA"/>
</dbReference>
<dbReference type="GO" id="GO:0005509">
    <property type="term" value="F:calcium ion binding"/>
    <property type="evidence" value="ECO:0007669"/>
    <property type="project" value="InterPro"/>
</dbReference>
<evidence type="ECO:0000256" key="3">
    <source>
        <dbReference type="ARBA" id="ARBA00022475"/>
    </source>
</evidence>
<dbReference type="InterPro" id="IPR046338">
    <property type="entry name" value="GAIN_dom_sf"/>
</dbReference>
<feature type="transmembrane region" description="Helical" evidence="15">
    <location>
        <begin position="652"/>
        <end position="675"/>
    </location>
</feature>
<dbReference type="Pfam" id="PF07645">
    <property type="entry name" value="EGF_CA"/>
    <property type="match status" value="5"/>
</dbReference>
<keyword evidence="6 15" id="KW-0812">Transmembrane</keyword>
<name>A0AA47MXB0_MERPO</name>
<evidence type="ECO:0000256" key="5">
    <source>
        <dbReference type="ARBA" id="ARBA00022536"/>
    </source>
</evidence>
<dbReference type="Pfam" id="PF01825">
    <property type="entry name" value="GPS"/>
    <property type="match status" value="1"/>
</dbReference>
<dbReference type="GO" id="GO:0005576">
    <property type="term" value="C:extracellular region"/>
    <property type="evidence" value="ECO:0007669"/>
    <property type="project" value="UniProtKB-SubCell"/>
</dbReference>
<dbReference type="SUPFAM" id="SSF57184">
    <property type="entry name" value="Growth factor receptor domain"/>
    <property type="match status" value="2"/>
</dbReference>
<dbReference type="FunFam" id="2.10.25.10:FF:000014">
    <property type="entry name" value="Latent-transforming growth factor beta-binding protein 3"/>
    <property type="match status" value="1"/>
</dbReference>
<evidence type="ECO:0000256" key="13">
    <source>
        <dbReference type="PROSITE-ProRule" id="PRU00076"/>
    </source>
</evidence>
<proteinExistence type="predicted"/>
<keyword evidence="8" id="KW-0677">Repeat</keyword>
<dbReference type="Gene3D" id="2.10.25.10">
    <property type="entry name" value="Laminin"/>
    <property type="match status" value="5"/>
</dbReference>
<feature type="transmembrane region" description="Helical" evidence="15">
    <location>
        <begin position="865"/>
        <end position="884"/>
    </location>
</feature>
<feature type="domain" description="G-protein coupled receptors family 2 profile 2" evidence="18">
    <location>
        <begin position="650"/>
        <end position="915"/>
    </location>
</feature>
<evidence type="ECO:0000256" key="10">
    <source>
        <dbReference type="ARBA" id="ARBA00023136"/>
    </source>
</evidence>
<dbReference type="PROSITE" id="PS50261">
    <property type="entry name" value="G_PROTEIN_RECEP_F2_4"/>
    <property type="match status" value="1"/>
</dbReference>
<dbReference type="InterPro" id="IPR000832">
    <property type="entry name" value="GPCR_2_secretin-like"/>
</dbReference>
<dbReference type="PANTHER" id="PTHR12011">
    <property type="entry name" value="ADHESION G-PROTEIN COUPLED RECEPTOR"/>
    <property type="match status" value="1"/>
</dbReference>
<keyword evidence="3" id="KW-1003">Cell membrane</keyword>
<keyword evidence="11" id="KW-1015">Disulfide bond</keyword>
<feature type="transmembrane region" description="Helical" evidence="15">
    <location>
        <begin position="715"/>
        <end position="740"/>
    </location>
</feature>
<evidence type="ECO:0000313" key="19">
    <source>
        <dbReference type="EMBL" id="KAK0147752.1"/>
    </source>
</evidence>
<dbReference type="Gene3D" id="1.20.1070.10">
    <property type="entry name" value="Rhodopsin 7-helix transmembrane proteins"/>
    <property type="match status" value="1"/>
</dbReference>
<dbReference type="AlphaFoldDB" id="A0AA47MXB0"/>
<comment type="subcellular location">
    <subcellularLocation>
        <location evidence="2">Cell membrane</location>
        <topology evidence="2">Multi-pass membrane protein</topology>
    </subcellularLocation>
    <subcellularLocation>
        <location evidence="1">Secreted</location>
    </subcellularLocation>
</comment>
<accession>A0AA47MXB0</accession>
<evidence type="ECO:0000256" key="2">
    <source>
        <dbReference type="ARBA" id="ARBA00004651"/>
    </source>
</evidence>
<dbReference type="FunFam" id="2.10.25.10:FF:000005">
    <property type="entry name" value="Fibrillin 2"/>
    <property type="match status" value="1"/>
</dbReference>
<dbReference type="GO" id="GO:0007189">
    <property type="term" value="P:adenylate cyclase-activating G protein-coupled receptor signaling pathway"/>
    <property type="evidence" value="ECO:0007669"/>
    <property type="project" value="TreeGrafter"/>
</dbReference>
<dbReference type="GO" id="GO:0007166">
    <property type="term" value="P:cell surface receptor signaling pathway"/>
    <property type="evidence" value="ECO:0007669"/>
    <property type="project" value="InterPro"/>
</dbReference>
<dbReference type="InterPro" id="IPR000742">
    <property type="entry name" value="EGF"/>
</dbReference>
<dbReference type="InterPro" id="IPR057244">
    <property type="entry name" value="GAIN_B"/>
</dbReference>
<keyword evidence="10 15" id="KW-0472">Membrane</keyword>
<evidence type="ECO:0000256" key="15">
    <source>
        <dbReference type="SAM" id="Phobius"/>
    </source>
</evidence>
<dbReference type="GO" id="GO:0005886">
    <property type="term" value="C:plasma membrane"/>
    <property type="evidence" value="ECO:0007669"/>
    <property type="project" value="UniProtKB-SubCell"/>
</dbReference>
<keyword evidence="7" id="KW-0732">Signal</keyword>
<keyword evidence="5 13" id="KW-0245">EGF-like domain</keyword>
<dbReference type="InterPro" id="IPR000203">
    <property type="entry name" value="GPS"/>
</dbReference>
<dbReference type="InterPro" id="IPR018097">
    <property type="entry name" value="EGF_Ca-bd_CS"/>
</dbReference>
<dbReference type="SMART" id="SM00303">
    <property type="entry name" value="GPS"/>
    <property type="match status" value="1"/>
</dbReference>
<protein>
    <submittedName>
        <fullName evidence="19">Adhesion G protein-coupled receptor E1</fullName>
    </submittedName>
</protein>
<feature type="domain" description="EGF-like" evidence="16">
    <location>
        <begin position="265"/>
        <end position="302"/>
    </location>
</feature>
<keyword evidence="20" id="KW-1185">Reference proteome</keyword>
<feature type="transmembrane region" description="Helical" evidence="15">
    <location>
        <begin position="760"/>
        <end position="781"/>
    </location>
</feature>
<dbReference type="PROSITE" id="PS00010">
    <property type="entry name" value="ASX_HYDROXYL"/>
    <property type="match status" value="4"/>
</dbReference>
<evidence type="ECO:0000259" key="16">
    <source>
        <dbReference type="PROSITE" id="PS50026"/>
    </source>
</evidence>
<dbReference type="Pfam" id="PF00002">
    <property type="entry name" value="7tm_2"/>
    <property type="match status" value="2"/>
</dbReference>
<dbReference type="InterPro" id="IPR009030">
    <property type="entry name" value="Growth_fac_rcpt_cys_sf"/>
</dbReference>
<dbReference type="SMART" id="SM00179">
    <property type="entry name" value="EGF_CA"/>
    <property type="match status" value="5"/>
</dbReference>
<evidence type="ECO:0000256" key="11">
    <source>
        <dbReference type="ARBA" id="ARBA00023157"/>
    </source>
</evidence>
<dbReference type="GO" id="GO:0004930">
    <property type="term" value="F:G protein-coupled receptor activity"/>
    <property type="evidence" value="ECO:0007669"/>
    <property type="project" value="InterPro"/>
</dbReference>
<feature type="region of interest" description="Disordered" evidence="14">
    <location>
        <begin position="934"/>
        <end position="958"/>
    </location>
</feature>
<comment type="caution">
    <text evidence="13">Lacks conserved residue(s) required for the propagation of feature annotation.</text>
</comment>
<evidence type="ECO:0000256" key="8">
    <source>
        <dbReference type="ARBA" id="ARBA00022737"/>
    </source>
</evidence>
<keyword evidence="12" id="KW-0325">Glycoprotein</keyword>
<dbReference type="InterPro" id="IPR000152">
    <property type="entry name" value="EGF-type_Asp/Asn_hydroxyl_site"/>
</dbReference>
<evidence type="ECO:0000256" key="12">
    <source>
        <dbReference type="ARBA" id="ARBA00023180"/>
    </source>
</evidence>
<dbReference type="SMART" id="SM00181">
    <property type="entry name" value="EGF"/>
    <property type="match status" value="6"/>
</dbReference>
<reference evidence="19" key="1">
    <citation type="journal article" date="2023" name="Front. Mar. Sci.">
        <title>A new Merluccius polli reference genome to investigate the effects of global change in West African waters.</title>
        <authorList>
            <person name="Mateo J.L."/>
            <person name="Blanco-Fernandez C."/>
            <person name="Garcia-Vazquez E."/>
            <person name="Machado-Schiaffino G."/>
        </authorList>
    </citation>
    <scope>NUCLEOTIDE SEQUENCE</scope>
    <source>
        <strain evidence="19">C29</strain>
        <tissue evidence="19">Fin</tissue>
    </source>
</reference>
<evidence type="ECO:0000256" key="9">
    <source>
        <dbReference type="ARBA" id="ARBA00022989"/>
    </source>
</evidence>
<evidence type="ECO:0000256" key="14">
    <source>
        <dbReference type="SAM" id="MobiDB-lite"/>
    </source>
</evidence>
<dbReference type="PANTHER" id="PTHR12011:SF469">
    <property type="entry name" value="ADHESION G PROTEIN-COUPLED RECEPTOR E1-RELATED"/>
    <property type="match status" value="1"/>
</dbReference>
<feature type="domain" description="GAIN-B" evidence="17">
    <location>
        <begin position="477"/>
        <end position="644"/>
    </location>
</feature>
<dbReference type="CDD" id="cd00054">
    <property type="entry name" value="EGF_CA"/>
    <property type="match status" value="5"/>
</dbReference>
<evidence type="ECO:0000313" key="20">
    <source>
        <dbReference type="Proteomes" id="UP001174136"/>
    </source>
</evidence>
<dbReference type="PROSITE" id="PS01187">
    <property type="entry name" value="EGF_CA"/>
    <property type="match status" value="2"/>
</dbReference>
<organism evidence="19 20">
    <name type="scientific">Merluccius polli</name>
    <name type="common">Benguela hake</name>
    <name type="synonym">Merluccius cadenati</name>
    <dbReference type="NCBI Taxonomy" id="89951"/>
    <lineage>
        <taxon>Eukaryota</taxon>
        <taxon>Metazoa</taxon>
        <taxon>Chordata</taxon>
        <taxon>Craniata</taxon>
        <taxon>Vertebrata</taxon>
        <taxon>Euteleostomi</taxon>
        <taxon>Actinopterygii</taxon>
        <taxon>Neopterygii</taxon>
        <taxon>Teleostei</taxon>
        <taxon>Neoteleostei</taxon>
        <taxon>Acanthomorphata</taxon>
        <taxon>Zeiogadaria</taxon>
        <taxon>Gadariae</taxon>
        <taxon>Gadiformes</taxon>
        <taxon>Gadoidei</taxon>
        <taxon>Merlucciidae</taxon>
        <taxon>Merluccius</taxon>
    </lineage>
</organism>
<feature type="domain" description="EGF-like" evidence="16">
    <location>
        <begin position="313"/>
        <end position="351"/>
    </location>
</feature>
<dbReference type="PROSITE" id="PS50026">
    <property type="entry name" value="EGF_3"/>
    <property type="match status" value="4"/>
</dbReference>
<feature type="domain" description="EGF-like" evidence="16">
    <location>
        <begin position="362"/>
        <end position="400"/>
    </location>
</feature>
<gene>
    <name evidence="19" type="primary">Adgre1_0</name>
    <name evidence="19" type="ORF">N1851_012540</name>
</gene>
<keyword evidence="9 15" id="KW-1133">Transmembrane helix</keyword>
<dbReference type="InterPro" id="IPR001881">
    <property type="entry name" value="EGF-like_Ca-bd_dom"/>
</dbReference>
<feature type="transmembrane region" description="Helical" evidence="15">
    <location>
        <begin position="890"/>
        <end position="914"/>
    </location>
</feature>
<evidence type="ECO:0000256" key="1">
    <source>
        <dbReference type="ARBA" id="ARBA00004613"/>
    </source>
</evidence>
<dbReference type="Proteomes" id="UP001174136">
    <property type="component" value="Unassembled WGS sequence"/>
</dbReference>
<evidence type="ECO:0000256" key="4">
    <source>
        <dbReference type="ARBA" id="ARBA00022525"/>
    </source>
</evidence>
<dbReference type="PROSITE" id="PS50221">
    <property type="entry name" value="GAIN_B"/>
    <property type="match status" value="1"/>
</dbReference>
<comment type="caution">
    <text evidence="19">The sequence shown here is derived from an EMBL/GenBank/DDBJ whole genome shotgun (WGS) entry which is preliminary data.</text>
</comment>
<feature type="domain" description="EGF-like" evidence="16">
    <location>
        <begin position="176"/>
        <end position="214"/>
    </location>
</feature>
<evidence type="ECO:0000259" key="18">
    <source>
        <dbReference type="PROSITE" id="PS50261"/>
    </source>
</evidence>